<organism evidence="3">
    <name type="scientific">Chrysotila carterae</name>
    <name type="common">Marine alga</name>
    <name type="synonym">Syracosphaera carterae</name>
    <dbReference type="NCBI Taxonomy" id="13221"/>
    <lineage>
        <taxon>Eukaryota</taxon>
        <taxon>Haptista</taxon>
        <taxon>Haptophyta</taxon>
        <taxon>Prymnesiophyceae</taxon>
        <taxon>Isochrysidales</taxon>
        <taxon>Isochrysidaceae</taxon>
        <taxon>Chrysotila</taxon>
    </lineage>
</organism>
<keyword evidence="2" id="KW-1133">Transmembrane helix</keyword>
<reference evidence="3" key="1">
    <citation type="submission" date="2021-01" db="EMBL/GenBank/DDBJ databases">
        <authorList>
            <person name="Corre E."/>
            <person name="Pelletier E."/>
            <person name="Niang G."/>
            <person name="Scheremetjew M."/>
            <person name="Finn R."/>
            <person name="Kale V."/>
            <person name="Holt S."/>
            <person name="Cochrane G."/>
            <person name="Meng A."/>
            <person name="Brown T."/>
            <person name="Cohen L."/>
        </authorList>
    </citation>
    <scope>NUCLEOTIDE SEQUENCE</scope>
    <source>
        <strain evidence="3">CCMP645</strain>
    </source>
</reference>
<evidence type="ECO:0000256" key="2">
    <source>
        <dbReference type="SAM" id="Phobius"/>
    </source>
</evidence>
<evidence type="ECO:0000256" key="1">
    <source>
        <dbReference type="SAM" id="MobiDB-lite"/>
    </source>
</evidence>
<evidence type="ECO:0000313" key="3">
    <source>
        <dbReference type="EMBL" id="CAE0748100.1"/>
    </source>
</evidence>
<accession>A0A7S4ERP8</accession>
<name>A0A7S4ERP8_CHRCT</name>
<keyword evidence="2" id="KW-0812">Transmembrane</keyword>
<feature type="transmembrane region" description="Helical" evidence="2">
    <location>
        <begin position="506"/>
        <end position="527"/>
    </location>
</feature>
<proteinExistence type="predicted"/>
<feature type="transmembrane region" description="Helical" evidence="2">
    <location>
        <begin position="12"/>
        <end position="34"/>
    </location>
</feature>
<dbReference type="AlphaFoldDB" id="A0A7S4ERP8"/>
<gene>
    <name evidence="3" type="ORF">PCAR00345_LOCUS682</name>
</gene>
<keyword evidence="2" id="KW-0472">Membrane</keyword>
<sequence length="545" mass="57197">MELEGEESYYSVVRLTLLAAILLLTAHCVALLYLRVSLGRDAEAASDGLPIQLCALSHATAWAQTLLFVLRVSGMLADAHAVADSAPLQTSIVACQWLLTPFAYLYHEAVGVGHEWGARGVAGRAVEASTSLALLALLLQGVLRVLSALLSASGMQADGAYDARSSEGGRLGFATQLSQALPPQTLLLQTLVSYAGLIGTLLSATRGALQPVLAVTAARPPLLHTLRAETFDAASCDEDEGESDTARRGGAPRAEATARTEKRAFGGGTGFGDADTSGFAAERSSVGFGIRERFAGGEHAHAGCCSSLDASVEGVVERRRTASAFSMNLHAGRAQQAATNVGVGSLLAEPLPEKRSLSAVALACLTPRVALRLCFGSLWGLVLLTALAKLAQPVLLHLLTRYLLAPAPSATPGVALRGLDAWLPRRALSAYFAAAAMYGHHLLCRYRLREPHCLRRAHGITLQSLLLEAAALQMQASALPAVLDVIGLLPPDNGPAVPTLCASPLATTAVCSSLLVLSLVMTLALGGRREARWSDARRRADTTMW</sequence>
<dbReference type="EMBL" id="HBIZ01001209">
    <property type="protein sequence ID" value="CAE0748100.1"/>
    <property type="molecule type" value="Transcribed_RNA"/>
</dbReference>
<feature type="region of interest" description="Disordered" evidence="1">
    <location>
        <begin position="234"/>
        <end position="267"/>
    </location>
</feature>
<protein>
    <submittedName>
        <fullName evidence="3">Uncharacterized protein</fullName>
    </submittedName>
</protein>